<dbReference type="InterPro" id="IPR007209">
    <property type="entry name" value="RNaseL-inhib-like_metal-bd_dom"/>
</dbReference>
<evidence type="ECO:0000256" key="2">
    <source>
        <dbReference type="ARBA" id="ARBA00022517"/>
    </source>
</evidence>
<keyword evidence="11" id="KW-1185">Reference proteome</keyword>
<feature type="compositionally biased region" description="Pro residues" evidence="7">
    <location>
        <begin position="268"/>
        <end position="278"/>
    </location>
</feature>
<keyword evidence="3 6" id="KW-0698">rRNA processing</keyword>
<comment type="function">
    <text evidence="6">Aminocarboxypropyltransferase that catalyzes the aminocarboxypropyl transfer on pseudouridine in 18S rRNA. It constitutes the last step in biosynthesis of the hypermodified N1-methyl-N3-(3-amino-3-carboxypropyl) pseudouridine (m1acp3-Psi).</text>
</comment>
<dbReference type="AlphaFoldDB" id="A0A8J4YCG9"/>
<accession>A0A8J4YCG9</accession>
<dbReference type="Pfam" id="PF04034">
    <property type="entry name" value="Ribo_biogen_C"/>
    <property type="match status" value="1"/>
</dbReference>
<proteinExistence type="inferred from homology"/>
<keyword evidence="2 6" id="KW-0690">Ribosome biogenesis</keyword>
<evidence type="ECO:0000256" key="6">
    <source>
        <dbReference type="HAMAP-Rule" id="MF_03146"/>
    </source>
</evidence>
<feature type="binding site" evidence="6">
    <location>
        <position position="151"/>
    </location>
    <ligand>
        <name>S-adenosyl-L-methionine</name>
        <dbReference type="ChEBI" id="CHEBI:59789"/>
    </ligand>
</feature>
<dbReference type="EMBL" id="JACEEZ010015464">
    <property type="protein sequence ID" value="KAG0718805.1"/>
    <property type="molecule type" value="Genomic_DNA"/>
</dbReference>
<evidence type="ECO:0000256" key="1">
    <source>
        <dbReference type="ARBA" id="ARBA00022490"/>
    </source>
</evidence>
<dbReference type="InterPro" id="IPR022968">
    <property type="entry name" value="Tsr3-like"/>
</dbReference>
<dbReference type="GO" id="GO:1904047">
    <property type="term" value="F:S-adenosyl-L-methionine binding"/>
    <property type="evidence" value="ECO:0007669"/>
    <property type="project" value="UniProtKB-UniRule"/>
</dbReference>
<dbReference type="InterPro" id="IPR007177">
    <property type="entry name" value="Tsr3_C"/>
</dbReference>
<comment type="caution">
    <text evidence="10">The sequence shown here is derived from an EMBL/GenBank/DDBJ whole genome shotgun (WGS) entry which is preliminary data.</text>
</comment>
<dbReference type="PANTHER" id="PTHR20426:SF0">
    <property type="entry name" value="18S RRNA AMINOCARBOXYPROPYLTRANSFERASE"/>
    <property type="match status" value="1"/>
</dbReference>
<dbReference type="GO" id="GO:0030490">
    <property type="term" value="P:maturation of SSU-rRNA"/>
    <property type="evidence" value="ECO:0007669"/>
    <property type="project" value="TreeGrafter"/>
</dbReference>
<organism evidence="10 11">
    <name type="scientific">Chionoecetes opilio</name>
    <name type="common">Atlantic snow crab</name>
    <name type="synonym">Cancer opilio</name>
    <dbReference type="NCBI Taxonomy" id="41210"/>
    <lineage>
        <taxon>Eukaryota</taxon>
        <taxon>Metazoa</taxon>
        <taxon>Ecdysozoa</taxon>
        <taxon>Arthropoda</taxon>
        <taxon>Crustacea</taxon>
        <taxon>Multicrustacea</taxon>
        <taxon>Malacostraca</taxon>
        <taxon>Eumalacostraca</taxon>
        <taxon>Eucarida</taxon>
        <taxon>Decapoda</taxon>
        <taxon>Pleocyemata</taxon>
        <taxon>Brachyura</taxon>
        <taxon>Eubrachyura</taxon>
        <taxon>Majoidea</taxon>
        <taxon>Majidae</taxon>
        <taxon>Chionoecetes</taxon>
    </lineage>
</organism>
<protein>
    <recommendedName>
        <fullName evidence="6">18S rRNA aminocarboxypropyltransferase</fullName>
        <ecNumber evidence="6">2.5.1.157</ecNumber>
    </recommendedName>
</protein>
<feature type="domain" description="RNase L inhibitor RLI-like possible metal-binding" evidence="9">
    <location>
        <begin position="88"/>
        <end position="121"/>
    </location>
</feature>
<reference evidence="10" key="1">
    <citation type="submission" date="2020-07" db="EMBL/GenBank/DDBJ databases">
        <title>The High-quality genome of the commercially important snow crab, Chionoecetes opilio.</title>
        <authorList>
            <person name="Jeong J.-H."/>
            <person name="Ryu S."/>
        </authorList>
    </citation>
    <scope>NUCLEOTIDE SEQUENCE</scope>
    <source>
        <strain evidence="10">MADBK_172401_WGS</strain>
        <tissue evidence="10">Digestive gland</tissue>
    </source>
</reference>
<evidence type="ECO:0000256" key="7">
    <source>
        <dbReference type="SAM" id="MobiDB-lite"/>
    </source>
</evidence>
<feature type="domain" description="16S/18S rRNA aminocarboxypropyltransferase Tsr3 C-terminal" evidence="8">
    <location>
        <begin position="125"/>
        <end position="250"/>
    </location>
</feature>
<evidence type="ECO:0000256" key="5">
    <source>
        <dbReference type="ARBA" id="ARBA00022691"/>
    </source>
</evidence>
<evidence type="ECO:0000313" key="11">
    <source>
        <dbReference type="Proteomes" id="UP000770661"/>
    </source>
</evidence>
<comment type="catalytic activity">
    <reaction evidence="6">
        <text>an N(1)-methylpseudouridine in rRNA + S-adenosyl-L-methionine = N(1)-methyl-N(3)-[(3S)-3-amino-3-carboxypropyl]pseudouridine in rRNA + S-methyl-5'-thioadenosine + H(+)</text>
        <dbReference type="Rhea" id="RHEA:63296"/>
        <dbReference type="Rhea" id="RHEA-COMP:11634"/>
        <dbReference type="Rhea" id="RHEA-COMP:16310"/>
        <dbReference type="ChEBI" id="CHEBI:15378"/>
        <dbReference type="ChEBI" id="CHEBI:17509"/>
        <dbReference type="ChEBI" id="CHEBI:59789"/>
        <dbReference type="ChEBI" id="CHEBI:74890"/>
        <dbReference type="ChEBI" id="CHEBI:146234"/>
        <dbReference type="EC" id="2.5.1.157"/>
    </reaction>
</comment>
<evidence type="ECO:0000256" key="4">
    <source>
        <dbReference type="ARBA" id="ARBA00022679"/>
    </source>
</evidence>
<sequence>MFETCGDAVSSALGQQLEEEAIQKLSLKEEKEETPTKEKEVKKEEGSDKEEEEEGKEEEEEESDTSDDEDDDEEEEEEEEEEEAVKYPVSMWDLKHCDPKRCTGRKLQRLGLVRPLRLGQRFPGIVLTPVGKKCVSPEDAPILEQQGIAVVDCSWARLAETPFNKMKAAHPRLLPYLVACNLSTMGNLANFCVEAIAATMHICGRKKDALLYLNKFKWGKTFPTLNEELLDKYSECKTSSDVVEAQNLYLQQLEEESRRERGPRLALPCPPMPRPFPPRTTARPALPCPALPASLPSDGKCGGDGEEEVVEEGGDEEVEEGKEEVEEEGEEEVDDEEVKESKME</sequence>
<dbReference type="GO" id="GO:0000455">
    <property type="term" value="P:enzyme-directed rRNA pseudouridine synthesis"/>
    <property type="evidence" value="ECO:0007669"/>
    <property type="project" value="UniProtKB-UniRule"/>
</dbReference>
<evidence type="ECO:0000256" key="3">
    <source>
        <dbReference type="ARBA" id="ARBA00022552"/>
    </source>
</evidence>
<dbReference type="OrthoDB" id="10262062at2759"/>
<feature type="region of interest" description="Disordered" evidence="7">
    <location>
        <begin position="254"/>
        <end position="344"/>
    </location>
</feature>
<dbReference type="Proteomes" id="UP000770661">
    <property type="component" value="Unassembled WGS sequence"/>
</dbReference>
<evidence type="ECO:0000313" key="10">
    <source>
        <dbReference type="EMBL" id="KAG0718805.1"/>
    </source>
</evidence>
<feature type="compositionally biased region" description="Basic and acidic residues" evidence="7">
    <location>
        <begin position="26"/>
        <end position="46"/>
    </location>
</feature>
<feature type="region of interest" description="Disordered" evidence="7">
    <location>
        <begin position="24"/>
        <end position="88"/>
    </location>
</feature>
<dbReference type="HAMAP" id="MF_01116">
    <property type="entry name" value="TSR3"/>
    <property type="match status" value="1"/>
</dbReference>
<keyword evidence="5 6" id="KW-0949">S-adenosyl-L-methionine</keyword>
<feature type="compositionally biased region" description="Acidic residues" evidence="7">
    <location>
        <begin position="47"/>
        <end position="83"/>
    </location>
</feature>
<feature type="compositionally biased region" description="Acidic residues" evidence="7">
    <location>
        <begin position="304"/>
        <end position="338"/>
    </location>
</feature>
<name>A0A8J4YCG9_CHIOP</name>
<evidence type="ECO:0000259" key="9">
    <source>
        <dbReference type="Pfam" id="PF04068"/>
    </source>
</evidence>
<feature type="binding site" evidence="6">
    <location>
        <position position="103"/>
    </location>
    <ligand>
        <name>S-adenosyl-L-methionine</name>
        <dbReference type="ChEBI" id="CHEBI:59789"/>
    </ligand>
</feature>
<feature type="binding site" evidence="6">
    <location>
        <position position="174"/>
    </location>
    <ligand>
        <name>S-adenosyl-L-methionine</name>
        <dbReference type="ChEBI" id="CHEBI:59789"/>
    </ligand>
</feature>
<gene>
    <name evidence="10" type="primary">TSR3</name>
    <name evidence="10" type="ORF">GWK47_051763</name>
</gene>
<keyword evidence="1" id="KW-0963">Cytoplasm</keyword>
<dbReference type="EC" id="2.5.1.157" evidence="6"/>
<keyword evidence="4 6" id="KW-0808">Transferase</keyword>
<comment type="caution">
    <text evidence="6">Lacks conserved residue(s) required for the propagation of feature annotation.</text>
</comment>
<dbReference type="PANTHER" id="PTHR20426">
    <property type="entry name" value="RIBOSOME BIOGENESIS PROTEIN TSR3 HOMOLOG"/>
    <property type="match status" value="1"/>
</dbReference>
<dbReference type="Pfam" id="PF04068">
    <property type="entry name" value="Fer4_RLI"/>
    <property type="match status" value="1"/>
</dbReference>
<comment type="similarity">
    <text evidence="6">Belongs to the TDD superfamily. TSR3 family.</text>
</comment>
<evidence type="ECO:0000259" key="8">
    <source>
        <dbReference type="Pfam" id="PF04034"/>
    </source>
</evidence>
<dbReference type="GO" id="GO:0106388">
    <property type="term" value="F:rRNA small subunit aminocarboxypropyltransferase activity"/>
    <property type="evidence" value="ECO:0007669"/>
    <property type="project" value="UniProtKB-EC"/>
</dbReference>